<feature type="region of interest" description="Disordered" evidence="1">
    <location>
        <begin position="1294"/>
        <end position="1318"/>
    </location>
</feature>
<feature type="region of interest" description="Disordered" evidence="1">
    <location>
        <begin position="1072"/>
        <end position="1112"/>
    </location>
</feature>
<evidence type="ECO:0000313" key="2">
    <source>
        <dbReference type="EMBL" id="RNF27009.1"/>
    </source>
</evidence>
<accession>A0A3R7P0U0</accession>
<feature type="region of interest" description="Disordered" evidence="1">
    <location>
        <begin position="264"/>
        <end position="308"/>
    </location>
</feature>
<feature type="region of interest" description="Disordered" evidence="1">
    <location>
        <begin position="1489"/>
        <end position="1521"/>
    </location>
</feature>
<feature type="region of interest" description="Disordered" evidence="1">
    <location>
        <begin position="342"/>
        <end position="362"/>
    </location>
</feature>
<dbReference type="OrthoDB" id="246085at2759"/>
<feature type="region of interest" description="Disordered" evidence="1">
    <location>
        <begin position="465"/>
        <end position="521"/>
    </location>
</feature>
<organism evidence="2 3">
    <name type="scientific">Trypanosoma conorhini</name>
    <dbReference type="NCBI Taxonomy" id="83891"/>
    <lineage>
        <taxon>Eukaryota</taxon>
        <taxon>Discoba</taxon>
        <taxon>Euglenozoa</taxon>
        <taxon>Kinetoplastea</taxon>
        <taxon>Metakinetoplastina</taxon>
        <taxon>Trypanosomatida</taxon>
        <taxon>Trypanosomatidae</taxon>
        <taxon>Trypanosoma</taxon>
    </lineage>
</organism>
<sequence>MSAVRRNSDSVAKTPTAPASVTLYNTAVRSSLNPRPVMLRVPLRTPSRHEARDGDADDDASFLHAAEPQTGRALTMDRSSGKKTLRSGDGREGASLNFDRTSPSLMSPAPLPLWPPASEASAAPVPAGCPARAPSSPPAAPRRSTSAVLVSPRPSPPSKGSVAAERPAGHVSPFAKVLPAASKVRRRTGGKGGSAEVRNFLQAVPPRPRITTPLQHLLVYNNEAQRQSEGSAVGNADLARQGSRTPSCSVAASASSLADEAQLRSTFTGGGGGDLRSQLDPCRTSTTSLQFSLPRDEKSSSSTDSTLAAQIPFRNTRRRRQGGRMSPFSNRRVVFSLALENEDSSTSDEDIRNGIGKATPRPALRPYSVPVCRTARATCDPADNARASPTLHTSTAEPVRRPRSATPAKAEIMRAYHALQLQKETLVLMDYEEKERREITTAYVHATRGILVNHTFQRSLLLTREEETLPSHSPPCKGASSSLESETKKRKALLKKEGNTTSTTTTTTKAAGSKRAASPQQSFIARTPGLRPVQSTQHRCVAVADDKSARENLAPSSFQGSSHARQIERRDKGLTSTESAVGTRHIVCPSISSGTESTLLLEVSENMSQIPYAMRLVEGRLLRFFSAEPSARQCVVEEEAQAFHFLLRYHRLCENAFQPSVIYLQEACQWQSVLTEAKNDFYRLQEARLDWELQQSIEFARACAQNVAALVEAENHIRCMRIQESEDEEYRQLVRIFRSGLAALVELEMCNQRRQLREREEKMETVVVQEMREREEVWTAELRRRGTLYGRFEAESHIRASCLWDAPPPAHGSREGAAVDASIELSAIAGVHDDDHSCASHAEALSAAPLAGATSTAKTPSTIQSVNSIAAQLLALSAAEYDATREATWSRGAKQVVHAEREFFEWNPTSNTLPTTTNNTTTGTTTLVVGGDLHSGHNTSAGAQGKRQRPSSPQLCGIPCTSTTACSGFSSQHDASTAAEAAGVGQTQRDETCGNAPAAVYDGGADASVEVLDVTADSSGMHVSVQSNPSCKALRRDVGVSVNLWTPDPSRGGGERHTAPRNRHIVPCSLRRHRPYDEQRDDATPLSQRHGSGGRPHMTSCGTQLTPPTRRPYRDDVIFELAPRKPSATATNREGSPAEAVAGLRKEFSNGPVRTSSSSAAAPSRGKEVLREKDPQEYETGLGGGGAEDLERLEVLEGMEDWSQTPDEAEADASTGVAEALLDEGSPSLHTPSTAYSTTADLGTREERSGALSAEHTRREGDTVPECSLSTMLDATAAVSVDPYEVGAQRLRQNPATTAEEVTSLSSPSSYTRSMSQSTGFNKLSARNSHDGHCTHDGKMPDAASYASPTGVGGNVFRETGKDAVVFYYPPFNYMRPTMSWRRQHEGLEWPTKPFTSPARSRSVRSNRSGQAGRQRRWKESTPAQVTRVPFEEGPGVWGDVELPRRPFGYDASGSRAYAVTNAVSHSMPVATTIASPRQRRDAACRFMADGSASRSPSHARGSVPCRTSESPTAAKANAESVEKKLRSFSTIRRPWRILVESYSGGLSRHAKPVRPRTFTRHLILHGCGRRRLPTWRPFTSLTARWQGESASLRPCVVVRRCWSCLGPQRRRPHIASTNNIIADAAVMGTLVAVSWRSPQGLPAATLRVRHGAPNRNHGTEAVHTHTHTHVYVHIYIYIHTYNEDA</sequence>
<dbReference type="EMBL" id="MKKU01000020">
    <property type="protein sequence ID" value="RNF27009.1"/>
    <property type="molecule type" value="Genomic_DNA"/>
</dbReference>
<comment type="caution">
    <text evidence="2">The sequence shown here is derived from an EMBL/GenBank/DDBJ whole genome shotgun (WGS) entry which is preliminary data.</text>
</comment>
<name>A0A3R7P0U0_9TRYP</name>
<feature type="region of interest" description="Disordered" evidence="1">
    <location>
        <begin position="933"/>
        <end position="954"/>
    </location>
</feature>
<feature type="compositionally biased region" description="Polar residues" evidence="1">
    <location>
        <begin position="1228"/>
        <end position="1241"/>
    </location>
</feature>
<feature type="region of interest" description="Disordered" evidence="1">
    <location>
        <begin position="38"/>
        <end position="168"/>
    </location>
</feature>
<feature type="compositionally biased region" description="Polar residues" evidence="1">
    <location>
        <begin position="554"/>
        <end position="564"/>
    </location>
</feature>
<evidence type="ECO:0000313" key="3">
    <source>
        <dbReference type="Proteomes" id="UP000284403"/>
    </source>
</evidence>
<dbReference type="RefSeq" id="XP_029232215.1">
    <property type="nucleotide sequence ID" value="XM_029367705.1"/>
</dbReference>
<feature type="region of interest" description="Disordered" evidence="1">
    <location>
        <begin position="1144"/>
        <end position="1189"/>
    </location>
</feature>
<feature type="region of interest" description="Disordered" evidence="1">
    <location>
        <begin position="1223"/>
        <end position="1264"/>
    </location>
</feature>
<proteinExistence type="predicted"/>
<feature type="region of interest" description="Disordered" evidence="1">
    <location>
        <begin position="383"/>
        <end position="405"/>
    </location>
</feature>
<keyword evidence="3" id="KW-1185">Reference proteome</keyword>
<feature type="region of interest" description="Disordered" evidence="1">
    <location>
        <begin position="1391"/>
        <end position="1424"/>
    </location>
</feature>
<reference evidence="2 3" key="1">
    <citation type="journal article" date="2018" name="BMC Genomics">
        <title>Genomic comparison of Trypanosoma conorhini and Trypanosoma rangeli to Trypanosoma cruzi strains of high and low virulence.</title>
        <authorList>
            <person name="Bradwell K.R."/>
            <person name="Koparde V.N."/>
            <person name="Matveyev A.V."/>
            <person name="Serrano M.G."/>
            <person name="Alves J.M."/>
            <person name="Parikh H."/>
            <person name="Huang B."/>
            <person name="Lee V."/>
            <person name="Espinosa-Alvarez O."/>
            <person name="Ortiz P.A."/>
            <person name="Costa-Martins A.G."/>
            <person name="Teixeira M.M."/>
            <person name="Buck G.A."/>
        </authorList>
    </citation>
    <scope>NUCLEOTIDE SEQUENCE [LARGE SCALE GENOMIC DNA]</scope>
    <source>
        <strain evidence="2 3">025E</strain>
    </source>
</reference>
<feature type="compositionally biased region" description="Basic and acidic residues" evidence="1">
    <location>
        <begin position="1165"/>
        <end position="1176"/>
    </location>
</feature>
<feature type="compositionally biased region" description="Basic and acidic residues" evidence="1">
    <location>
        <begin position="1243"/>
        <end position="1262"/>
    </location>
</feature>
<feature type="compositionally biased region" description="Polar residues" evidence="1">
    <location>
        <begin position="1394"/>
        <end position="1412"/>
    </location>
</feature>
<evidence type="ECO:0000256" key="1">
    <source>
        <dbReference type="SAM" id="MobiDB-lite"/>
    </source>
</evidence>
<feature type="compositionally biased region" description="Low complexity" evidence="1">
    <location>
        <begin position="1303"/>
        <end position="1318"/>
    </location>
</feature>
<dbReference type="GeneID" id="40314376"/>
<feature type="compositionally biased region" description="Low complexity" evidence="1">
    <location>
        <begin position="116"/>
        <end position="134"/>
    </location>
</feature>
<dbReference type="Proteomes" id="UP000284403">
    <property type="component" value="Unassembled WGS sequence"/>
</dbReference>
<gene>
    <name evidence="2" type="ORF">Tco025E_00765</name>
</gene>
<protein>
    <submittedName>
        <fullName evidence="2">Uncharacterized protein</fullName>
    </submittedName>
</protein>
<feature type="region of interest" description="Disordered" evidence="1">
    <location>
        <begin position="553"/>
        <end position="578"/>
    </location>
</feature>